<dbReference type="EMBL" id="PDUG01000124">
    <property type="protein sequence ID" value="PIC11343.1"/>
    <property type="molecule type" value="Genomic_DNA"/>
</dbReference>
<keyword evidence="3" id="KW-1185">Reference proteome</keyword>
<evidence type="ECO:0000313" key="2">
    <source>
        <dbReference type="EMBL" id="PIC11343.1"/>
    </source>
</evidence>
<proteinExistence type="predicted"/>
<keyword evidence="1" id="KW-0812">Transmembrane</keyword>
<dbReference type="OrthoDB" id="5141738at2759"/>
<feature type="transmembrane region" description="Helical" evidence="1">
    <location>
        <begin position="20"/>
        <end position="39"/>
    </location>
</feature>
<protein>
    <submittedName>
        <fullName evidence="2">Uncharacterized protein</fullName>
    </submittedName>
</protein>
<feature type="transmembrane region" description="Helical" evidence="1">
    <location>
        <begin position="45"/>
        <end position="69"/>
    </location>
</feature>
<keyword evidence="1" id="KW-1133">Transmembrane helix</keyword>
<reference evidence="3" key="1">
    <citation type="submission" date="2017-10" db="EMBL/GenBank/DDBJ databases">
        <title>Rapid genome shrinkage in a self-fertile nematode reveals novel sperm competition proteins.</title>
        <authorList>
            <person name="Yin D."/>
            <person name="Schwarz E.M."/>
            <person name="Thomas C.G."/>
            <person name="Felde R.L."/>
            <person name="Korf I.F."/>
            <person name="Cutter A.D."/>
            <person name="Schartner C.M."/>
            <person name="Ralston E.J."/>
            <person name="Meyer B.J."/>
            <person name="Haag E.S."/>
        </authorList>
    </citation>
    <scope>NUCLEOTIDE SEQUENCE [LARGE SCALE GENOMIC DNA]</scope>
    <source>
        <strain evidence="3">JU1422</strain>
    </source>
</reference>
<keyword evidence="1" id="KW-0472">Membrane</keyword>
<evidence type="ECO:0000256" key="1">
    <source>
        <dbReference type="SAM" id="Phobius"/>
    </source>
</evidence>
<dbReference type="Proteomes" id="UP000230233">
    <property type="component" value="Unassembled WGS sequence"/>
</dbReference>
<dbReference type="AlphaFoldDB" id="A0A2G5S8U0"/>
<name>A0A2G5S8U0_9PELO</name>
<evidence type="ECO:0000313" key="3">
    <source>
        <dbReference type="Proteomes" id="UP000230233"/>
    </source>
</evidence>
<comment type="caution">
    <text evidence="2">The sequence shown here is derived from an EMBL/GenBank/DDBJ whole genome shotgun (WGS) entry which is preliminary data.</text>
</comment>
<sequence length="74" mass="8405">MFWEILGDRSITRCMIVETCLWILTFMTYCALSLTSTSVGNSDSLVSFTFSGVVELPAYLFIPICLKWLELVPM</sequence>
<accession>A0A2G5S8U0</accession>
<organism evidence="2 3">
    <name type="scientific">Caenorhabditis nigoni</name>
    <dbReference type="NCBI Taxonomy" id="1611254"/>
    <lineage>
        <taxon>Eukaryota</taxon>
        <taxon>Metazoa</taxon>
        <taxon>Ecdysozoa</taxon>
        <taxon>Nematoda</taxon>
        <taxon>Chromadorea</taxon>
        <taxon>Rhabditida</taxon>
        <taxon>Rhabditina</taxon>
        <taxon>Rhabditomorpha</taxon>
        <taxon>Rhabditoidea</taxon>
        <taxon>Rhabditidae</taxon>
        <taxon>Peloderinae</taxon>
        <taxon>Caenorhabditis</taxon>
    </lineage>
</organism>
<gene>
    <name evidence="2" type="ORF">B9Z55_029147</name>
</gene>